<evidence type="ECO:0000256" key="6">
    <source>
        <dbReference type="ARBA" id="ARBA00022500"/>
    </source>
</evidence>
<dbReference type="EMBL" id="PEBW01000002">
    <property type="protein sequence ID" value="PTQ52660.1"/>
    <property type="molecule type" value="Genomic_DNA"/>
</dbReference>
<dbReference type="Pfam" id="PF02154">
    <property type="entry name" value="FliM"/>
    <property type="match status" value="1"/>
</dbReference>
<evidence type="ECO:0000256" key="3">
    <source>
        <dbReference type="ARBA" id="ARBA00011049"/>
    </source>
</evidence>
<evidence type="ECO:0000313" key="13">
    <source>
        <dbReference type="EMBL" id="PTQ52660.1"/>
    </source>
</evidence>
<evidence type="ECO:0000256" key="9">
    <source>
        <dbReference type="ARBA" id="ARBA00023143"/>
    </source>
</evidence>
<protein>
    <recommendedName>
        <fullName evidence="4 10">Flagellar motor switch protein FliM</fullName>
    </recommendedName>
</protein>
<dbReference type="SUPFAM" id="SSF103039">
    <property type="entry name" value="CheC-like"/>
    <property type="match status" value="1"/>
</dbReference>
<accession>A0A2T5G907</accession>
<dbReference type="PIRSF" id="PIRSF002888">
    <property type="entry name" value="FliM"/>
    <property type="match status" value="1"/>
</dbReference>
<evidence type="ECO:0000256" key="7">
    <source>
        <dbReference type="ARBA" id="ARBA00022779"/>
    </source>
</evidence>
<dbReference type="GO" id="GO:0005886">
    <property type="term" value="C:plasma membrane"/>
    <property type="evidence" value="ECO:0007669"/>
    <property type="project" value="UniProtKB-SubCell"/>
</dbReference>
<dbReference type="Proteomes" id="UP000244016">
    <property type="component" value="Unassembled WGS sequence"/>
</dbReference>
<keyword evidence="7" id="KW-0283">Flagellar rotation</keyword>
<dbReference type="GO" id="GO:0050918">
    <property type="term" value="P:positive chemotaxis"/>
    <property type="evidence" value="ECO:0007669"/>
    <property type="project" value="TreeGrafter"/>
</dbReference>
<dbReference type="InterPro" id="IPR001543">
    <property type="entry name" value="FliN-like_C"/>
</dbReference>
<comment type="similarity">
    <text evidence="3">Belongs to the FliM family.</text>
</comment>
<dbReference type="Gene3D" id="2.30.330.10">
    <property type="entry name" value="SpoA-like"/>
    <property type="match status" value="1"/>
</dbReference>
<keyword evidence="13" id="KW-0282">Flagellum</keyword>
<evidence type="ECO:0000256" key="11">
    <source>
        <dbReference type="SAM" id="MobiDB-lite"/>
    </source>
</evidence>
<comment type="subcellular location">
    <subcellularLocation>
        <location evidence="1">Bacterial flagellum basal body</location>
    </subcellularLocation>
    <subcellularLocation>
        <location evidence="2">Cell membrane</location>
        <topology evidence="2">Peripheral membrane protein</topology>
    </subcellularLocation>
</comment>
<dbReference type="GO" id="GO:0003774">
    <property type="term" value="F:cytoskeletal motor activity"/>
    <property type="evidence" value="ECO:0007669"/>
    <property type="project" value="InterPro"/>
</dbReference>
<proteinExistence type="inferred from homology"/>
<dbReference type="NCBIfam" id="TIGR01397">
    <property type="entry name" value="fliM_switch"/>
    <property type="match status" value="1"/>
</dbReference>
<evidence type="ECO:0000313" key="14">
    <source>
        <dbReference type="Proteomes" id="UP000244016"/>
    </source>
</evidence>
<dbReference type="SUPFAM" id="SSF101801">
    <property type="entry name" value="Surface presentation of antigens (SPOA)"/>
    <property type="match status" value="1"/>
</dbReference>
<dbReference type="Pfam" id="PF01052">
    <property type="entry name" value="FliMN_C"/>
    <property type="match status" value="1"/>
</dbReference>
<feature type="region of interest" description="Disordered" evidence="11">
    <location>
        <begin position="14"/>
        <end position="34"/>
    </location>
</feature>
<sequence length="326" mass="36660">MEEVLSQAEIDELLKSLTSGGPPQPPASETRKERVRPYDFKRALRLSKEQLRSLNRLNEHFARLLSTAFSAALRTYVHVALAAADQVPFEEYVLSAPKFTVVGVFTASPLKGRFLVEFSPTMAFSMLDRYLGGPGLAEVKESGLTEIETRILEMLFQHTGENFREAWQSLADLDVRHEAIETNPQFLQIASPNDIVVVFSFQVKVGETTTVMNVVLPHFMLEPLMPKLSARHMLEGFQEGDDQRPSEEIKARLAWTWVPIRVILGQTALRFADVLRLEVGDVIRLGTRIDEPLIVKLGDRDAFVGRPGISRGRVAVRIEGILPREE</sequence>
<evidence type="ECO:0000256" key="1">
    <source>
        <dbReference type="ARBA" id="ARBA00004117"/>
    </source>
</evidence>
<keyword evidence="6" id="KW-0145">Chemotaxis</keyword>
<keyword evidence="8" id="KW-0472">Membrane</keyword>
<dbReference type="GO" id="GO:0071978">
    <property type="term" value="P:bacterial-type flagellum-dependent swarming motility"/>
    <property type="evidence" value="ECO:0007669"/>
    <property type="project" value="TreeGrafter"/>
</dbReference>
<evidence type="ECO:0000256" key="8">
    <source>
        <dbReference type="ARBA" id="ARBA00023136"/>
    </source>
</evidence>
<keyword evidence="9" id="KW-0975">Bacterial flagellum</keyword>
<keyword evidence="13" id="KW-0969">Cilium</keyword>
<dbReference type="PANTHER" id="PTHR30034">
    <property type="entry name" value="FLAGELLAR MOTOR SWITCH PROTEIN FLIM"/>
    <property type="match status" value="1"/>
</dbReference>
<dbReference type="CDD" id="cd17908">
    <property type="entry name" value="FliM"/>
    <property type="match status" value="1"/>
</dbReference>
<reference evidence="13 14" key="1">
    <citation type="submission" date="2017-08" db="EMBL/GenBank/DDBJ databases">
        <title>Burning lignite coal seam in the remote Altai Mountains harbors a hydrogen-driven thermophilic microbial community.</title>
        <authorList>
            <person name="Kadnikov V.V."/>
            <person name="Mardanov A.V."/>
            <person name="Ivasenko D."/>
            <person name="Beletsky A.V."/>
            <person name="Karnachuk O.V."/>
            <person name="Ravin N.V."/>
        </authorList>
    </citation>
    <scope>NUCLEOTIDE SEQUENCE [LARGE SCALE GENOMIC DNA]</scope>
    <source>
        <strain evidence="13">AL31</strain>
    </source>
</reference>
<keyword evidence="13" id="KW-0966">Cell projection</keyword>
<name>A0A2T5G907_9BACL</name>
<dbReference type="Gene3D" id="3.40.1550.10">
    <property type="entry name" value="CheC-like"/>
    <property type="match status" value="1"/>
</dbReference>
<dbReference type="GO" id="GO:0009425">
    <property type="term" value="C:bacterial-type flagellum basal body"/>
    <property type="evidence" value="ECO:0007669"/>
    <property type="project" value="UniProtKB-SubCell"/>
</dbReference>
<dbReference type="PANTHER" id="PTHR30034:SF6">
    <property type="entry name" value="YOP PROTEINS TRANSLOCATION PROTEIN Q"/>
    <property type="match status" value="1"/>
</dbReference>
<evidence type="ECO:0000256" key="5">
    <source>
        <dbReference type="ARBA" id="ARBA00022475"/>
    </source>
</evidence>
<gene>
    <name evidence="13" type="ORF">BLITH_0839</name>
</gene>
<dbReference type="AlphaFoldDB" id="A0A2T5G907"/>
<keyword evidence="5" id="KW-1003">Cell membrane</keyword>
<organism evidence="13 14">
    <name type="scientific">Brockia lithotrophica</name>
    <dbReference type="NCBI Taxonomy" id="933949"/>
    <lineage>
        <taxon>Bacteria</taxon>
        <taxon>Bacillati</taxon>
        <taxon>Bacillota</taxon>
        <taxon>Bacilli</taxon>
        <taxon>Bacillales</taxon>
        <taxon>Bacillales Family X. Incertae Sedis</taxon>
        <taxon>Brockia</taxon>
    </lineage>
</organism>
<dbReference type="InterPro" id="IPR001689">
    <property type="entry name" value="Flag_FliM"/>
</dbReference>
<comment type="caution">
    <text evidence="13">The sequence shown here is derived from an EMBL/GenBank/DDBJ whole genome shotgun (WGS) entry which is preliminary data.</text>
</comment>
<evidence type="ECO:0000256" key="10">
    <source>
        <dbReference type="NCBIfam" id="TIGR01397"/>
    </source>
</evidence>
<dbReference type="InterPro" id="IPR036429">
    <property type="entry name" value="SpoA-like_sf"/>
</dbReference>
<evidence type="ECO:0000256" key="2">
    <source>
        <dbReference type="ARBA" id="ARBA00004202"/>
    </source>
</evidence>
<evidence type="ECO:0000256" key="4">
    <source>
        <dbReference type="ARBA" id="ARBA00021898"/>
    </source>
</evidence>
<evidence type="ECO:0000259" key="12">
    <source>
        <dbReference type="Pfam" id="PF01052"/>
    </source>
</evidence>
<feature type="domain" description="Flagellar motor switch protein FliN-like C-terminal" evidence="12">
    <location>
        <begin position="256"/>
        <end position="322"/>
    </location>
</feature>
<dbReference type="InterPro" id="IPR028976">
    <property type="entry name" value="CheC-like_sf"/>
</dbReference>
<dbReference type="PRINTS" id="PR00955">
    <property type="entry name" value="FLGMOTORFLIM"/>
</dbReference>